<evidence type="ECO:0000313" key="10">
    <source>
        <dbReference type="Proteomes" id="UP000002630"/>
    </source>
</evidence>
<keyword evidence="3 7" id="KW-0813">Transport</keyword>
<dbReference type="PIRSF" id="PIRSF037094">
    <property type="entry name" value="AP1_complex_gamma"/>
    <property type="match status" value="1"/>
</dbReference>
<keyword evidence="6 7" id="KW-0472">Membrane</keyword>
<dbReference type="InterPro" id="IPR002553">
    <property type="entry name" value="Clathrin/coatomer_adapt-like_N"/>
</dbReference>
<proteinExistence type="inferred from homology"/>
<evidence type="ECO:0000256" key="6">
    <source>
        <dbReference type="ARBA" id="ARBA00023136"/>
    </source>
</evidence>
<dbReference type="InterPro" id="IPR011989">
    <property type="entry name" value="ARM-like"/>
</dbReference>
<gene>
    <name evidence="9" type="primary">CPC15</name>
    <name evidence="9" type="ORF">Esi_0143_0066</name>
</gene>
<dbReference type="eggNOG" id="KOG1077">
    <property type="taxonomic scope" value="Eukaryota"/>
</dbReference>
<keyword evidence="5 7" id="KW-0333">Golgi apparatus</keyword>
<dbReference type="GO" id="GO:0030121">
    <property type="term" value="C:AP-1 adaptor complex"/>
    <property type="evidence" value="ECO:0007669"/>
    <property type="project" value="InterPro"/>
</dbReference>
<evidence type="ECO:0000256" key="7">
    <source>
        <dbReference type="PIRNR" id="PIRNR037094"/>
    </source>
</evidence>
<evidence type="ECO:0000256" key="1">
    <source>
        <dbReference type="ARBA" id="ARBA00004308"/>
    </source>
</evidence>
<dbReference type="GO" id="GO:0006886">
    <property type="term" value="P:intracellular protein transport"/>
    <property type="evidence" value="ECO:0007669"/>
    <property type="project" value="UniProtKB-UniRule"/>
</dbReference>
<accession>D7FKE1</accession>
<protein>
    <recommendedName>
        <fullName evidence="7">AP-1 complex subunit gamma</fullName>
    </recommendedName>
</protein>
<organism evidence="9 10">
    <name type="scientific">Ectocarpus siliculosus</name>
    <name type="common">Brown alga</name>
    <name type="synonym">Conferva siliculosa</name>
    <dbReference type="NCBI Taxonomy" id="2880"/>
    <lineage>
        <taxon>Eukaryota</taxon>
        <taxon>Sar</taxon>
        <taxon>Stramenopiles</taxon>
        <taxon>Ochrophyta</taxon>
        <taxon>PX clade</taxon>
        <taxon>Phaeophyceae</taxon>
        <taxon>Ectocarpales</taxon>
        <taxon>Ectocarpaceae</taxon>
        <taxon>Ectocarpus</taxon>
    </lineage>
</organism>
<dbReference type="InParanoid" id="D7FKE1"/>
<evidence type="ECO:0000256" key="4">
    <source>
        <dbReference type="ARBA" id="ARBA00022927"/>
    </source>
</evidence>
<dbReference type="EMBL" id="FN649728">
    <property type="protein sequence ID" value="CBJ29344.1"/>
    <property type="molecule type" value="Genomic_DNA"/>
</dbReference>
<sequence>MSVKQVLSEALGGIQGANQPRGLHNFIQEIRLCSNPTQEQQRVDKELANIRNKFSSSSGLSSYNRKKYVWKLVYMFMLGYEIDFGHMEMISLISSTKYSEKNVGYVAVSLLLRSGDTMMSLVINSIRNDLNSHSSPAQTLALATVANLGGNDLSDALLPDVERLLVMKGTDPAVRKKAALCFLRFFRENPGNLVHSELSDKMARLLENKNLGVVTSVMSLLIGLASRSPGNYEGLVPHVIHLLTRLVIHKACASEYLYYGTPSPWMHVKLLKFLQMFPPPADGSQREKLDEALEKIITKTEISASVNKSNADHCILFEAVNVIIHHGRDSNEELRSKAMTLLGRFIAVKEPNIRYLGLEVMSRLARLEGNETAKKHQATVLMSLKDADISIRRRALDLLFVMADETNGAEIVEELVTYLAASGAAIREEMVLKIAILAEKFTDDLNWYVDKMLEMIAVAGDSVAGAVWHRIIQIVTNHKDLQAYAAERLFATLQSPRAHETAVNIGGYILGEFGYFIAEQDKMSGQDQFHVLHQHFMEVGPAAKALLLSTYAKLANLYPECRELVTPVFERFSSSQNLELQQRSCEYLGLPEMGIDVMEEVLKEMPSFPEDRESGPEARLRRRWRLTTCWASVGRKTTDKRLPNNSSSKTPAGVTATAALSLPHQQQRWMPTTVA</sequence>
<dbReference type="SUPFAM" id="SSF48371">
    <property type="entry name" value="ARM repeat"/>
    <property type="match status" value="1"/>
</dbReference>
<dbReference type="PANTHER" id="PTHR22780">
    <property type="entry name" value="ADAPTIN, ALPHA/GAMMA/EPSILON"/>
    <property type="match status" value="1"/>
</dbReference>
<dbReference type="STRING" id="2880.D7FKE1"/>
<evidence type="ECO:0000256" key="5">
    <source>
        <dbReference type="ARBA" id="ARBA00023034"/>
    </source>
</evidence>
<keyword evidence="7" id="KW-0968">Cytoplasmic vesicle</keyword>
<comment type="subcellular location">
    <subcellularLocation>
        <location evidence="1">Endomembrane system</location>
    </subcellularLocation>
    <subcellularLocation>
        <location evidence="2">Golgi apparatus</location>
    </subcellularLocation>
</comment>
<dbReference type="InterPro" id="IPR016024">
    <property type="entry name" value="ARM-type_fold"/>
</dbReference>
<reference evidence="9 10" key="1">
    <citation type="journal article" date="2010" name="Nature">
        <title>The Ectocarpus genome and the independent evolution of multicellularity in brown algae.</title>
        <authorList>
            <person name="Cock J.M."/>
            <person name="Sterck L."/>
            <person name="Rouze P."/>
            <person name="Scornet D."/>
            <person name="Allen A.E."/>
            <person name="Amoutzias G."/>
            <person name="Anthouard V."/>
            <person name="Artiguenave F."/>
            <person name="Aury J.M."/>
            <person name="Badger J.H."/>
            <person name="Beszteri B."/>
            <person name="Billiau K."/>
            <person name="Bonnet E."/>
            <person name="Bothwell J.H."/>
            <person name="Bowler C."/>
            <person name="Boyen C."/>
            <person name="Brownlee C."/>
            <person name="Carrano C.J."/>
            <person name="Charrier B."/>
            <person name="Cho G.Y."/>
            <person name="Coelho S.M."/>
            <person name="Collen J."/>
            <person name="Corre E."/>
            <person name="Da Silva C."/>
            <person name="Delage L."/>
            <person name="Delaroque N."/>
            <person name="Dittami S.M."/>
            <person name="Doulbeau S."/>
            <person name="Elias M."/>
            <person name="Farnham G."/>
            <person name="Gachon C.M."/>
            <person name="Gschloessl B."/>
            <person name="Heesch S."/>
            <person name="Jabbari K."/>
            <person name="Jubin C."/>
            <person name="Kawai H."/>
            <person name="Kimura K."/>
            <person name="Kloareg B."/>
            <person name="Kupper F.C."/>
            <person name="Lang D."/>
            <person name="Le Bail A."/>
            <person name="Leblanc C."/>
            <person name="Lerouge P."/>
            <person name="Lohr M."/>
            <person name="Lopez P.J."/>
            <person name="Martens C."/>
            <person name="Maumus F."/>
            <person name="Michel G."/>
            <person name="Miranda-Saavedra D."/>
            <person name="Morales J."/>
            <person name="Moreau H."/>
            <person name="Motomura T."/>
            <person name="Nagasato C."/>
            <person name="Napoli C.A."/>
            <person name="Nelson D.R."/>
            <person name="Nyvall-Collen P."/>
            <person name="Peters A.F."/>
            <person name="Pommier C."/>
            <person name="Potin P."/>
            <person name="Poulain J."/>
            <person name="Quesneville H."/>
            <person name="Read B."/>
            <person name="Rensing S.A."/>
            <person name="Ritter A."/>
            <person name="Rousvoal S."/>
            <person name="Samanta M."/>
            <person name="Samson G."/>
            <person name="Schroeder D.C."/>
            <person name="Segurens B."/>
            <person name="Strittmatter M."/>
            <person name="Tonon T."/>
            <person name="Tregear J.W."/>
            <person name="Valentin K."/>
            <person name="von Dassow P."/>
            <person name="Yamagishi T."/>
            <person name="Van de Peer Y."/>
            <person name="Wincker P."/>
        </authorList>
    </citation>
    <scope>NUCLEOTIDE SEQUENCE [LARGE SCALE GENOMIC DNA]</scope>
    <source>
        <strain evidence="10">Ec32 / CCAP1310/4</strain>
    </source>
</reference>
<dbReference type="Gene3D" id="1.25.10.10">
    <property type="entry name" value="Leucine-rich Repeat Variant"/>
    <property type="match status" value="1"/>
</dbReference>
<evidence type="ECO:0000256" key="2">
    <source>
        <dbReference type="ARBA" id="ARBA00004555"/>
    </source>
</evidence>
<evidence type="ECO:0000313" key="9">
    <source>
        <dbReference type="EMBL" id="CBJ29344.1"/>
    </source>
</evidence>
<dbReference type="AlphaFoldDB" id="D7FKE1"/>
<name>D7FKE1_ECTSI</name>
<dbReference type="GO" id="GO:0016192">
    <property type="term" value="P:vesicle-mediated transport"/>
    <property type="evidence" value="ECO:0007669"/>
    <property type="project" value="InterPro"/>
</dbReference>
<feature type="domain" description="Clathrin/coatomer adaptor adaptin-like N-terminal" evidence="8">
    <location>
        <begin position="39"/>
        <end position="590"/>
    </location>
</feature>
<keyword evidence="4 7" id="KW-0653">Protein transport</keyword>
<evidence type="ECO:0000256" key="3">
    <source>
        <dbReference type="ARBA" id="ARBA00022448"/>
    </source>
</evidence>
<dbReference type="Proteomes" id="UP000002630">
    <property type="component" value="Linkage Group LG03"/>
</dbReference>
<evidence type="ECO:0000259" key="8">
    <source>
        <dbReference type="Pfam" id="PF01602"/>
    </source>
</evidence>
<dbReference type="OrthoDB" id="413467at2759"/>
<dbReference type="Pfam" id="PF01602">
    <property type="entry name" value="Adaptin_N"/>
    <property type="match status" value="1"/>
</dbReference>
<dbReference type="EMBL" id="FN648021">
    <property type="protein sequence ID" value="CBJ29344.1"/>
    <property type="molecule type" value="Genomic_DNA"/>
</dbReference>
<dbReference type="InterPro" id="IPR017107">
    <property type="entry name" value="AP1_complex_gsu"/>
</dbReference>
<dbReference type="InterPro" id="IPR050840">
    <property type="entry name" value="Adaptor_Complx_Large_Subunit"/>
</dbReference>
<dbReference type="OMA" id="GYVYYGV"/>
<comment type="similarity">
    <text evidence="7">Belongs to the adaptor complexes large subunit family.</text>
</comment>
<keyword evidence="10" id="KW-1185">Reference proteome</keyword>